<organism evidence="1 2">
    <name type="scientific">Seriola dumerili</name>
    <name type="common">Greater amberjack</name>
    <name type="synonym">Caranx dumerili</name>
    <dbReference type="NCBI Taxonomy" id="41447"/>
    <lineage>
        <taxon>Eukaryota</taxon>
        <taxon>Metazoa</taxon>
        <taxon>Chordata</taxon>
        <taxon>Craniata</taxon>
        <taxon>Vertebrata</taxon>
        <taxon>Euteleostomi</taxon>
        <taxon>Actinopterygii</taxon>
        <taxon>Neopterygii</taxon>
        <taxon>Teleostei</taxon>
        <taxon>Neoteleostei</taxon>
        <taxon>Acanthomorphata</taxon>
        <taxon>Carangaria</taxon>
        <taxon>Carangiformes</taxon>
        <taxon>Carangidae</taxon>
        <taxon>Seriola</taxon>
    </lineage>
</organism>
<name>A0A3B4U3E9_SERDU</name>
<reference evidence="1" key="2">
    <citation type="submission" date="2025-09" db="UniProtKB">
        <authorList>
            <consortium name="Ensembl"/>
        </authorList>
    </citation>
    <scope>IDENTIFICATION</scope>
</reference>
<reference evidence="1" key="1">
    <citation type="submission" date="2025-08" db="UniProtKB">
        <authorList>
            <consortium name="Ensembl"/>
        </authorList>
    </citation>
    <scope>IDENTIFICATION</scope>
</reference>
<evidence type="ECO:0000313" key="2">
    <source>
        <dbReference type="Proteomes" id="UP000261420"/>
    </source>
</evidence>
<evidence type="ECO:0000313" key="1">
    <source>
        <dbReference type="Ensembl" id="ENSSDUP00000012867.1"/>
    </source>
</evidence>
<dbReference type="GeneTree" id="ENSGT00940000177041"/>
<dbReference type="Proteomes" id="UP000261420">
    <property type="component" value="Unplaced"/>
</dbReference>
<keyword evidence="2" id="KW-1185">Reference proteome</keyword>
<dbReference type="Pfam" id="PF11414">
    <property type="entry name" value="Suppressor_APC"/>
    <property type="match status" value="1"/>
</dbReference>
<evidence type="ECO:0008006" key="3">
    <source>
        <dbReference type="Google" id="ProtNLM"/>
    </source>
</evidence>
<accession>A0A3B4U3E9</accession>
<dbReference type="STRING" id="41447.ENSSDUP00000012867"/>
<protein>
    <recommendedName>
        <fullName evidence="3">Suppressor APC domain containing 1</fullName>
    </recommendedName>
</protein>
<dbReference type="Ensembl" id="ENSSDUT00000013100.1">
    <property type="protein sequence ID" value="ENSSDUP00000012867.1"/>
    <property type="gene ID" value="ENSSDUG00000009361.1"/>
</dbReference>
<dbReference type="AlphaFoldDB" id="A0A3B4U3E9"/>
<dbReference type="OMA" id="RACIAGI"/>
<sequence>TDLLSMACHPSGSGSYTVVIFPLRTSLHSLDALRFYLWVRREMMDLEREKDALWCGMEILENTRLWYLQRLEENRIRQDDIETKSGPGSLATFPGGPALILLHLINFILPSHRACIAGIFLSPALHK</sequence>
<proteinExistence type="predicted"/>